<accession>A0A7J6Q0K3</accession>
<dbReference type="Proteomes" id="UP000553632">
    <property type="component" value="Unassembled WGS sequence"/>
</dbReference>
<evidence type="ECO:0000313" key="2">
    <source>
        <dbReference type="Proteomes" id="UP000553632"/>
    </source>
</evidence>
<evidence type="ECO:0000313" key="1">
    <source>
        <dbReference type="EMBL" id="KAF4702019.1"/>
    </source>
</evidence>
<protein>
    <submittedName>
        <fullName evidence="1">Uncharacterized protein</fullName>
    </submittedName>
</protein>
<gene>
    <name evidence="1" type="ORF">FOZ63_002352</name>
</gene>
<organism evidence="1 2">
    <name type="scientific">Perkinsus olseni</name>
    <name type="common">Perkinsus atlanticus</name>
    <dbReference type="NCBI Taxonomy" id="32597"/>
    <lineage>
        <taxon>Eukaryota</taxon>
        <taxon>Sar</taxon>
        <taxon>Alveolata</taxon>
        <taxon>Perkinsozoa</taxon>
        <taxon>Perkinsea</taxon>
        <taxon>Perkinsida</taxon>
        <taxon>Perkinsidae</taxon>
        <taxon>Perkinsus</taxon>
    </lineage>
</organism>
<keyword evidence="2" id="KW-1185">Reference proteome</keyword>
<dbReference type="AlphaFoldDB" id="A0A7J6Q0K3"/>
<comment type="caution">
    <text evidence="1">The sequence shown here is derived from an EMBL/GenBank/DDBJ whole genome shotgun (WGS) entry which is preliminary data.</text>
</comment>
<dbReference type="EMBL" id="JABANO010036322">
    <property type="protein sequence ID" value="KAF4702019.1"/>
    <property type="molecule type" value="Genomic_DNA"/>
</dbReference>
<name>A0A7J6Q0K3_PEROL</name>
<reference evidence="1 2" key="1">
    <citation type="submission" date="2020-04" db="EMBL/GenBank/DDBJ databases">
        <title>Perkinsus olseni comparative genomics.</title>
        <authorList>
            <person name="Bogema D.R."/>
        </authorList>
    </citation>
    <scope>NUCLEOTIDE SEQUENCE [LARGE SCALE GENOMIC DNA]</scope>
    <source>
        <strain evidence="1 2">ATCC PRA-207</strain>
    </source>
</reference>
<sequence>MHDARYFYSSWRKISVRAVIKRSLYCTRSPSLGHRDSVSLCDRILFGALVTQSRRIKETPCKTGNLLRTSEDIVLRAASRRREMLQRSSEIFRKFELLITPI</sequence>
<proteinExistence type="predicted"/>